<keyword evidence="13" id="KW-1185">Reference proteome</keyword>
<dbReference type="EMBL" id="WJBH02000133">
    <property type="protein sequence ID" value="KAI9550544.1"/>
    <property type="molecule type" value="Genomic_DNA"/>
</dbReference>
<feature type="transmembrane region" description="Helical" evidence="9">
    <location>
        <begin position="219"/>
        <end position="241"/>
    </location>
</feature>
<evidence type="ECO:0000256" key="5">
    <source>
        <dbReference type="ARBA" id="ARBA00022989"/>
    </source>
</evidence>
<comment type="subcellular location">
    <subcellularLocation>
        <location evidence="1">Golgi apparatus membrane</location>
        <topology evidence="1">Single-pass type I membrane protein</topology>
    </subcellularLocation>
</comment>
<comment type="similarity">
    <text evidence="2">Belongs to the TMEM59 family.</text>
</comment>
<dbReference type="InterPro" id="IPR022065">
    <property type="entry name" value="Uncharacterised_TMEM59"/>
</dbReference>
<keyword evidence="3 9" id="KW-0812">Transmembrane</keyword>
<dbReference type="GO" id="GO:0000139">
    <property type="term" value="C:Golgi membrane"/>
    <property type="evidence" value="ECO:0007669"/>
    <property type="project" value="UniProtKB-SubCell"/>
</dbReference>
<evidence type="ECO:0000313" key="12">
    <source>
        <dbReference type="EMBL" id="KAI9550544.1"/>
    </source>
</evidence>
<keyword evidence="5 9" id="KW-1133">Transmembrane helix</keyword>
<dbReference type="Proteomes" id="UP000820818">
    <property type="component" value="Unassembled WGS sequence"/>
</dbReference>
<gene>
    <name evidence="11" type="ORF">GHT06_006275</name>
    <name evidence="12" type="ORF">GHT06_006743</name>
</gene>
<evidence type="ECO:0000256" key="3">
    <source>
        <dbReference type="ARBA" id="ARBA00022692"/>
    </source>
</evidence>
<evidence type="ECO:0000313" key="13">
    <source>
        <dbReference type="Proteomes" id="UP000820818"/>
    </source>
</evidence>
<reference evidence="12" key="1">
    <citation type="submission" date="2022-05" db="EMBL/GenBank/DDBJ databases">
        <title>A multi-omics perspective on studying reproductive biology in Daphnia sinensis.</title>
        <authorList>
            <person name="Jia J."/>
        </authorList>
    </citation>
    <scope>NUCLEOTIDE SEQUENCE</scope>
    <source>
        <strain evidence="12">WSL</strain>
    </source>
</reference>
<keyword evidence="7 9" id="KW-0472">Membrane</keyword>
<evidence type="ECO:0000256" key="6">
    <source>
        <dbReference type="ARBA" id="ARBA00023034"/>
    </source>
</evidence>
<evidence type="ECO:0000256" key="2">
    <source>
        <dbReference type="ARBA" id="ARBA00009643"/>
    </source>
</evidence>
<evidence type="ECO:0000313" key="11">
    <source>
        <dbReference type="EMBL" id="KAI9550507.1"/>
    </source>
</evidence>
<evidence type="ECO:0000256" key="9">
    <source>
        <dbReference type="SAM" id="Phobius"/>
    </source>
</evidence>
<evidence type="ECO:0000256" key="4">
    <source>
        <dbReference type="ARBA" id="ARBA00022729"/>
    </source>
</evidence>
<evidence type="ECO:0000256" key="8">
    <source>
        <dbReference type="ARBA" id="ARBA00023180"/>
    </source>
</evidence>
<comment type="caution">
    <text evidence="12">The sequence shown here is derived from an EMBL/GenBank/DDBJ whole genome shotgun (WGS) entry which is preliminary data.</text>
</comment>
<name>A0AAD5PN09_9CRUS</name>
<accession>A0AAD5PN09</accession>
<protein>
    <submittedName>
        <fullName evidence="12">Uncharacterized protein</fullName>
    </submittedName>
</protein>
<organism evidence="12 13">
    <name type="scientific">Daphnia sinensis</name>
    <dbReference type="NCBI Taxonomy" id="1820382"/>
    <lineage>
        <taxon>Eukaryota</taxon>
        <taxon>Metazoa</taxon>
        <taxon>Ecdysozoa</taxon>
        <taxon>Arthropoda</taxon>
        <taxon>Crustacea</taxon>
        <taxon>Branchiopoda</taxon>
        <taxon>Diplostraca</taxon>
        <taxon>Cladocera</taxon>
        <taxon>Anomopoda</taxon>
        <taxon>Daphniidae</taxon>
        <taxon>Daphnia</taxon>
        <taxon>Daphnia similis group</taxon>
    </lineage>
</organism>
<dbReference type="AlphaFoldDB" id="A0AAD5PN09"/>
<keyword evidence="8" id="KW-0325">Glycoprotein</keyword>
<dbReference type="EMBL" id="WJBH02000144">
    <property type="protein sequence ID" value="KAI9550507.1"/>
    <property type="molecule type" value="Genomic_DNA"/>
</dbReference>
<feature type="signal peptide" evidence="10">
    <location>
        <begin position="1"/>
        <end position="23"/>
    </location>
</feature>
<keyword evidence="4 10" id="KW-0732">Signal</keyword>
<proteinExistence type="inferred from homology"/>
<evidence type="ECO:0000256" key="1">
    <source>
        <dbReference type="ARBA" id="ARBA00004614"/>
    </source>
</evidence>
<keyword evidence="6" id="KW-0333">Golgi apparatus</keyword>
<evidence type="ECO:0000256" key="7">
    <source>
        <dbReference type="ARBA" id="ARBA00023136"/>
    </source>
</evidence>
<dbReference type="PANTHER" id="PTHR28652:SF2">
    <property type="entry name" value="TRANSMEMBRANE PROTEIN 59-LIKE PROTEIN"/>
    <property type="match status" value="1"/>
</dbReference>
<sequence>MEFKVFLVITGIIVCTFESSVFGMENNVIISKGYVSKLCSDRCHQSTETALIEDCERGCRFFEYAETADLVDFNETAFHLLCISNCNEAYVVEKNRDVCISGCNFAKTEIDNIMEMSHHLLEEAEKQMNFLNSIIGMVSSTFWSTEDAENDVPKEVQQRTLVSGQLLDLLGDMPTRGNKLDDKLSAGDVEIINLMGDEMSSVDPAEISLCATRLWLHRLSFILIVMGSISLLFISIFYILAFMKHKKSKENPEGTETGDLTNLDPPSYETLIKSGYIVVADNYSAPLHDEKKEKIFLA</sequence>
<feature type="chain" id="PRO_5042441370" evidence="10">
    <location>
        <begin position="24"/>
        <end position="298"/>
    </location>
</feature>
<dbReference type="PANTHER" id="PTHR28652">
    <property type="entry name" value="TRANSMEMBRANE PROTEIN 59-LIKE PROTEIN"/>
    <property type="match status" value="1"/>
</dbReference>
<evidence type="ECO:0000256" key="10">
    <source>
        <dbReference type="SAM" id="SignalP"/>
    </source>
</evidence>